<keyword evidence="2" id="KW-1185">Reference proteome</keyword>
<evidence type="ECO:0000313" key="1">
    <source>
        <dbReference type="EMBL" id="KAF2252758.1"/>
    </source>
</evidence>
<dbReference type="GeneID" id="54573950"/>
<dbReference type="AlphaFoldDB" id="A0A6A6IRQ4"/>
<name>A0A6A6IRQ4_9PLEO</name>
<organism evidence="1 2">
    <name type="scientific">Trematosphaeria pertusa</name>
    <dbReference type="NCBI Taxonomy" id="390896"/>
    <lineage>
        <taxon>Eukaryota</taxon>
        <taxon>Fungi</taxon>
        <taxon>Dikarya</taxon>
        <taxon>Ascomycota</taxon>
        <taxon>Pezizomycotina</taxon>
        <taxon>Dothideomycetes</taxon>
        <taxon>Pleosporomycetidae</taxon>
        <taxon>Pleosporales</taxon>
        <taxon>Massarineae</taxon>
        <taxon>Trematosphaeriaceae</taxon>
        <taxon>Trematosphaeria</taxon>
    </lineage>
</organism>
<dbReference type="RefSeq" id="XP_033687762.1">
    <property type="nucleotide sequence ID" value="XM_033820620.1"/>
</dbReference>
<proteinExistence type="predicted"/>
<dbReference type="InterPro" id="IPR014729">
    <property type="entry name" value="Rossmann-like_a/b/a_fold"/>
</dbReference>
<protein>
    <submittedName>
        <fullName evidence="1">Uncharacterized protein</fullName>
    </submittedName>
</protein>
<evidence type="ECO:0000313" key="2">
    <source>
        <dbReference type="Proteomes" id="UP000800094"/>
    </source>
</evidence>
<accession>A0A6A6IRQ4</accession>
<dbReference type="EMBL" id="ML987191">
    <property type="protein sequence ID" value="KAF2252758.1"/>
    <property type="molecule type" value="Genomic_DNA"/>
</dbReference>
<dbReference type="Gene3D" id="3.40.50.620">
    <property type="entry name" value="HUPs"/>
    <property type="match status" value="1"/>
</dbReference>
<dbReference type="SUPFAM" id="SSF52374">
    <property type="entry name" value="Nucleotidylyl transferase"/>
    <property type="match status" value="1"/>
</dbReference>
<gene>
    <name evidence="1" type="ORF">BU26DRAFT_208745</name>
</gene>
<sequence length="303" mass="35184">MDHKTADLGSYIESSHYGHFVSFNRGRVFDQGITHLRPQLESDRTNRILLYPGCFNPPHRHEALLQHAFANSQDINIIAAIILPLDDDSIEAKCRDLGESLVFTKDQRVQLWRGYVPHDWYWVYDRSTREWDSFRRELTDAITRDGFDLRFVVLTGPDHLMRNSPPPWKAWDCEEIIVSDMSRSADFTNQRGPLGRLKDCESWEHVFWDDEEATRYATKVVASLAGGMSLLAPTTFREMLEKEPNFFKSFIQELHSEHASKVDTVRVSSYKIPRGDNPLYSGRRRHGAYQLDVCSPHNKHLYA</sequence>
<reference evidence="1" key="1">
    <citation type="journal article" date="2020" name="Stud. Mycol.">
        <title>101 Dothideomycetes genomes: a test case for predicting lifestyles and emergence of pathogens.</title>
        <authorList>
            <person name="Haridas S."/>
            <person name="Albert R."/>
            <person name="Binder M."/>
            <person name="Bloem J."/>
            <person name="Labutti K."/>
            <person name="Salamov A."/>
            <person name="Andreopoulos B."/>
            <person name="Baker S."/>
            <person name="Barry K."/>
            <person name="Bills G."/>
            <person name="Bluhm B."/>
            <person name="Cannon C."/>
            <person name="Castanera R."/>
            <person name="Culley D."/>
            <person name="Daum C."/>
            <person name="Ezra D."/>
            <person name="Gonzalez J."/>
            <person name="Henrissat B."/>
            <person name="Kuo A."/>
            <person name="Liang C."/>
            <person name="Lipzen A."/>
            <person name="Lutzoni F."/>
            <person name="Magnuson J."/>
            <person name="Mondo S."/>
            <person name="Nolan M."/>
            <person name="Ohm R."/>
            <person name="Pangilinan J."/>
            <person name="Park H.-J."/>
            <person name="Ramirez L."/>
            <person name="Alfaro M."/>
            <person name="Sun H."/>
            <person name="Tritt A."/>
            <person name="Yoshinaga Y."/>
            <person name="Zwiers L.-H."/>
            <person name="Turgeon B."/>
            <person name="Goodwin S."/>
            <person name="Spatafora J."/>
            <person name="Crous P."/>
            <person name="Grigoriev I."/>
        </authorList>
    </citation>
    <scope>NUCLEOTIDE SEQUENCE</scope>
    <source>
        <strain evidence="1">CBS 122368</strain>
    </source>
</reference>
<dbReference type="Proteomes" id="UP000800094">
    <property type="component" value="Unassembled WGS sequence"/>
</dbReference>
<dbReference type="OrthoDB" id="3558741at2759"/>